<dbReference type="EMBL" id="CAXAMN010018624">
    <property type="protein sequence ID" value="CAK9052728.1"/>
    <property type="molecule type" value="Genomic_DNA"/>
</dbReference>
<organism evidence="2 3">
    <name type="scientific">Durusdinium trenchii</name>
    <dbReference type="NCBI Taxonomy" id="1381693"/>
    <lineage>
        <taxon>Eukaryota</taxon>
        <taxon>Sar</taxon>
        <taxon>Alveolata</taxon>
        <taxon>Dinophyceae</taxon>
        <taxon>Suessiales</taxon>
        <taxon>Symbiodiniaceae</taxon>
        <taxon>Durusdinium</taxon>
    </lineage>
</organism>
<gene>
    <name evidence="2" type="ORF">CCMP2556_LOCUS26584</name>
</gene>
<protein>
    <submittedName>
        <fullName evidence="2">Uncharacterized protein</fullName>
    </submittedName>
</protein>
<feature type="compositionally biased region" description="Basic and acidic residues" evidence="1">
    <location>
        <begin position="127"/>
        <end position="148"/>
    </location>
</feature>
<evidence type="ECO:0000256" key="1">
    <source>
        <dbReference type="SAM" id="MobiDB-lite"/>
    </source>
</evidence>
<evidence type="ECO:0000313" key="2">
    <source>
        <dbReference type="EMBL" id="CAK9052728.1"/>
    </source>
</evidence>
<feature type="compositionally biased region" description="Basic residues" evidence="1">
    <location>
        <begin position="234"/>
        <end position="259"/>
    </location>
</feature>
<proteinExistence type="predicted"/>
<name>A0ABP0MNN9_9DINO</name>
<feature type="region of interest" description="Disordered" evidence="1">
    <location>
        <begin position="91"/>
        <end position="262"/>
    </location>
</feature>
<dbReference type="Proteomes" id="UP001642484">
    <property type="component" value="Unassembled WGS sequence"/>
</dbReference>
<evidence type="ECO:0000313" key="3">
    <source>
        <dbReference type="Proteomes" id="UP001642484"/>
    </source>
</evidence>
<comment type="caution">
    <text evidence="2">The sequence shown here is derived from an EMBL/GenBank/DDBJ whole genome shotgun (WGS) entry which is preliminary data.</text>
</comment>
<reference evidence="2 3" key="1">
    <citation type="submission" date="2024-02" db="EMBL/GenBank/DDBJ databases">
        <authorList>
            <person name="Chen Y."/>
            <person name="Shah S."/>
            <person name="Dougan E. K."/>
            <person name="Thang M."/>
            <person name="Chan C."/>
        </authorList>
    </citation>
    <scope>NUCLEOTIDE SEQUENCE [LARGE SCALE GENOMIC DNA]</scope>
</reference>
<accession>A0ABP0MNN9</accession>
<sequence length="476" mass="52417">MLQDCSMNYVWLRPLVEQFPKCAPSQFFIVDCLLVVDELLNDNLLMRAPENGRIVPTSRAEKVDLATAEAVRIRKCYSTLRYLYRNGATAGESRVARKQRRQEREREQESQVEEDQAGANSPTSSGADHDLAAPDEFERPASPARDECGGDDEAASDPSSSDCEPCEKPCKNQKGPVGSDAAGDSDSDDVSSEATLGLDLRPLRSALTRKRSCEDVVAESQMSDSDSEKAKASASKKKAKEANKSKKASFKRGVKKTVAKQREGSSLRVEKVPKVMRVDSYGAYSLAEIPAEARPDLTKKNRGEHSYTVTTSVTTPAGEEEEVVVDALLRNRAYYIKCRGCEGAIGPLSARMPRSWLNHHSWLAPVCEDIMGKGNALIRARKGIAQLPDMEKHLNAGNTFRDKQKRSILAGLRVLKVIGVLVSLLFAQKNLPFTPLDHFEAFAGTRSEARHAVALDIKYDSEGMNILTTEGFIQHL</sequence>
<keyword evidence="3" id="KW-1185">Reference proteome</keyword>